<feature type="region of interest" description="Disordered" evidence="1">
    <location>
        <begin position="1211"/>
        <end position="1238"/>
    </location>
</feature>
<protein>
    <submittedName>
        <fullName evidence="2">Uncharacterized protein</fullName>
    </submittedName>
</protein>
<name>A0A0C9TB68_SPHS4</name>
<organism evidence="2 3">
    <name type="scientific">Sphaerobolus stellatus (strain SS14)</name>
    <dbReference type="NCBI Taxonomy" id="990650"/>
    <lineage>
        <taxon>Eukaryota</taxon>
        <taxon>Fungi</taxon>
        <taxon>Dikarya</taxon>
        <taxon>Basidiomycota</taxon>
        <taxon>Agaricomycotina</taxon>
        <taxon>Agaricomycetes</taxon>
        <taxon>Phallomycetidae</taxon>
        <taxon>Geastrales</taxon>
        <taxon>Sphaerobolaceae</taxon>
        <taxon>Sphaerobolus</taxon>
    </lineage>
</organism>
<evidence type="ECO:0000313" key="3">
    <source>
        <dbReference type="Proteomes" id="UP000054279"/>
    </source>
</evidence>
<dbReference type="Proteomes" id="UP000054279">
    <property type="component" value="Unassembled WGS sequence"/>
</dbReference>
<sequence>MRKAVKRKLQMQQLAKQAGGNNSTDSTSQFEFSEQADLETALRELLKRLFGNPEAPSCIIKYLESRHREWISGYNMPGWEKFKPEVMLRDKELQLGNHEARAIINVAWKIRDKSNGRKFVQMKKLIEQAEAAMKQLIIVQLAEEEFVMLVEGVGYKGYLLEYQKCNLTWQMSDLPTTTICNLESPTEAIHNARDHHSVPTEHSLELVSGKGWARAVEMIHPESIEPEPLGPCIIEGLLSSSSIFTLLGLSSMVSKLVPQTADGTDPLLTAAVPPASANDAAAEQLHCVDVNMVSEVTAIAASHNMETSTIVQPNQVKLAMFEPFVATKRPFVFSVHPEGVKFLEARLFQYDNIEGPQGLSILEYNKRVVELRREWKKTLAAKYMNHWPGYDYNRILPPNPSKEQRRAAHNRVITKIDNLLSDRRPTDKGTDIISMLYKATRRVAAKDLWSREEPNYPTLELAKMVERGWHEGLDRTVTFPEQMKVRSMLFDALPESEQDYWESRAIKTKDKNPSFEEVLAIMPKFFALMGDALATRLGWYIEIRAAGIGLEDKTHFFIEKYKPTKEGPIIDYSRFKHSDKYDKIWSQEAADASQVDISQIIELPHWKPRISGVETKRGKVMLRYSIEYDAEVNVLTPEMDLRISLSTYFDQTYVMVPLAQGRVKKAKKPDWERITSADTPAKWIELQRLPPTPFELMSPMLLKKRPLYELAKWILSGELGMLEEAKHFKWLGQMEGSVINRRRFDIDDIDLSSDDKAEVEPMTLGGKRKRVKQAGAAQRKKAKMSQQESTKAAPKKRARKSKVITVPGVVPSAPFVEPPVAPTTAATTSSGPAKGTKPPRTSKVVGVSELSNTYLIKKKMPVAFKGNYQKWHDNWLEREHALDWEVQTPGPMGSEVLKSVRFIEATEVDDVVPLIGPLDITAPLDLEDDASGRLWDDLMMLEHAMPSTSGFRSIKDWSPVYETILQRANVVLDAIVDHPTDSLGSRLKVGGALGLFPTIRALEFLRRFIRLRDTGTTYKDKIGAVFARCDDVLAKEQFRRWASSSFALGTRTKSGKLYRGAGEVYTAWLLWMEATMRSEVSVDDWFGTRWEMPTPDLVRKVALDARLRTRRVEPQHLLANFLPEIWKETDVVEEVRRWISSMNEDTFTQGSVVEIFLWTFMVHMVAGPGAQGGTDWCKAAVKATTEWLGHLTGQLEPGLMSERDVLVGVRKPVRPPSSLGRPPPTKTDKRTAVEKPKALEMISEDRSLAETIETIGAARKKLPSKVRTQSKPASQRAAASSK</sequence>
<proteinExistence type="predicted"/>
<accession>A0A0C9TB68</accession>
<keyword evidence="3" id="KW-1185">Reference proteome</keyword>
<feature type="compositionally biased region" description="Basic residues" evidence="1">
    <location>
        <begin position="793"/>
        <end position="802"/>
    </location>
</feature>
<feature type="region of interest" description="Disordered" evidence="1">
    <location>
        <begin position="764"/>
        <end position="802"/>
    </location>
</feature>
<gene>
    <name evidence="2" type="ORF">M422DRAFT_785279</name>
</gene>
<reference evidence="2 3" key="1">
    <citation type="submission" date="2014-06" db="EMBL/GenBank/DDBJ databases">
        <title>Evolutionary Origins and Diversification of the Mycorrhizal Mutualists.</title>
        <authorList>
            <consortium name="DOE Joint Genome Institute"/>
            <consortium name="Mycorrhizal Genomics Consortium"/>
            <person name="Kohler A."/>
            <person name="Kuo A."/>
            <person name="Nagy L.G."/>
            <person name="Floudas D."/>
            <person name="Copeland A."/>
            <person name="Barry K.W."/>
            <person name="Cichocki N."/>
            <person name="Veneault-Fourrey C."/>
            <person name="LaButti K."/>
            <person name="Lindquist E.A."/>
            <person name="Lipzen A."/>
            <person name="Lundell T."/>
            <person name="Morin E."/>
            <person name="Murat C."/>
            <person name="Riley R."/>
            <person name="Ohm R."/>
            <person name="Sun H."/>
            <person name="Tunlid A."/>
            <person name="Henrissat B."/>
            <person name="Grigoriev I.V."/>
            <person name="Hibbett D.S."/>
            <person name="Martin F."/>
        </authorList>
    </citation>
    <scope>NUCLEOTIDE SEQUENCE [LARGE SCALE GENOMIC DNA]</scope>
    <source>
        <strain evidence="2 3">SS14</strain>
    </source>
</reference>
<feature type="compositionally biased region" description="Basic residues" evidence="1">
    <location>
        <begin position="766"/>
        <end position="783"/>
    </location>
</feature>
<dbReference type="HOGENOM" id="CLU_005522_0_1_1"/>
<feature type="compositionally biased region" description="Polar residues" evidence="1">
    <location>
        <begin position="10"/>
        <end position="30"/>
    </location>
</feature>
<evidence type="ECO:0000256" key="1">
    <source>
        <dbReference type="SAM" id="MobiDB-lite"/>
    </source>
</evidence>
<feature type="region of interest" description="Disordered" evidence="1">
    <location>
        <begin position="1"/>
        <end position="30"/>
    </location>
</feature>
<feature type="compositionally biased region" description="Low complexity" evidence="1">
    <location>
        <begin position="822"/>
        <end position="836"/>
    </location>
</feature>
<feature type="region of interest" description="Disordered" evidence="1">
    <location>
        <begin position="1256"/>
        <end position="1282"/>
    </location>
</feature>
<feature type="region of interest" description="Disordered" evidence="1">
    <location>
        <begin position="814"/>
        <end position="842"/>
    </location>
</feature>
<evidence type="ECO:0000313" key="2">
    <source>
        <dbReference type="EMBL" id="KIJ26353.1"/>
    </source>
</evidence>
<feature type="compositionally biased region" description="Basic and acidic residues" evidence="1">
    <location>
        <begin position="1226"/>
        <end position="1238"/>
    </location>
</feature>
<dbReference type="EMBL" id="KN837373">
    <property type="protein sequence ID" value="KIJ26353.1"/>
    <property type="molecule type" value="Genomic_DNA"/>
</dbReference>
<feature type="compositionally biased region" description="Polar residues" evidence="1">
    <location>
        <begin position="1266"/>
        <end position="1282"/>
    </location>
</feature>